<dbReference type="PRINTS" id="PR00455">
    <property type="entry name" value="HTHTETR"/>
</dbReference>
<sequence length="210" mass="22892">MAEFHHRPSLTERRRATTQTEITQVAAALFAERGADGTTAESIARAAGISLRTYYRYFPTKQDAVLPLLADTACRWVSYLAEVPPEQSLRLALQQAAVRGLTPTGDESAEVMRCTRGLLRAVQADHALRAVWLKVNHDAEEQLVEALALRVGEDVDPVTLRLTAAAAVTAVRVTMQAWAATDAPDIGAGSPSRLVVRCMDELTAGLRSWR</sequence>
<keyword evidence="2 4" id="KW-0238">DNA-binding</keyword>
<dbReference type="PANTHER" id="PTHR30055:SF238">
    <property type="entry name" value="MYCOFACTOCIN BIOSYNTHESIS TRANSCRIPTIONAL REGULATOR MFTR-RELATED"/>
    <property type="match status" value="1"/>
</dbReference>
<dbReference type="Gene3D" id="1.10.357.10">
    <property type="entry name" value="Tetracycline Repressor, domain 2"/>
    <property type="match status" value="1"/>
</dbReference>
<evidence type="ECO:0000313" key="7">
    <source>
        <dbReference type="Proteomes" id="UP000517916"/>
    </source>
</evidence>
<dbReference type="InterPro" id="IPR009057">
    <property type="entry name" value="Homeodomain-like_sf"/>
</dbReference>
<proteinExistence type="predicted"/>
<evidence type="ECO:0000256" key="3">
    <source>
        <dbReference type="ARBA" id="ARBA00023163"/>
    </source>
</evidence>
<dbReference type="Pfam" id="PF00440">
    <property type="entry name" value="TetR_N"/>
    <property type="match status" value="1"/>
</dbReference>
<keyword evidence="7" id="KW-1185">Reference proteome</keyword>
<keyword evidence="1" id="KW-0805">Transcription regulation</keyword>
<evidence type="ECO:0000256" key="2">
    <source>
        <dbReference type="ARBA" id="ARBA00023125"/>
    </source>
</evidence>
<feature type="DNA-binding region" description="H-T-H motif" evidence="4">
    <location>
        <begin position="39"/>
        <end position="58"/>
    </location>
</feature>
<gene>
    <name evidence="6" type="ORF">BC739_004557</name>
</gene>
<dbReference type="InterPro" id="IPR001647">
    <property type="entry name" value="HTH_TetR"/>
</dbReference>
<dbReference type="PANTHER" id="PTHR30055">
    <property type="entry name" value="HTH-TYPE TRANSCRIPTIONAL REGULATOR RUTR"/>
    <property type="match status" value="1"/>
</dbReference>
<dbReference type="SUPFAM" id="SSF46689">
    <property type="entry name" value="Homeodomain-like"/>
    <property type="match status" value="1"/>
</dbReference>
<dbReference type="RefSeq" id="WP_025355478.1">
    <property type="nucleotide sequence ID" value="NZ_BAAABQ010000057.1"/>
</dbReference>
<accession>A0ABR6BL24</accession>
<dbReference type="Proteomes" id="UP000517916">
    <property type="component" value="Unassembled WGS sequence"/>
</dbReference>
<dbReference type="PROSITE" id="PS50977">
    <property type="entry name" value="HTH_TETR_2"/>
    <property type="match status" value="1"/>
</dbReference>
<feature type="domain" description="HTH tetR-type" evidence="5">
    <location>
        <begin position="16"/>
        <end position="76"/>
    </location>
</feature>
<name>A0ABR6BL24_9PSEU</name>
<evidence type="ECO:0000256" key="1">
    <source>
        <dbReference type="ARBA" id="ARBA00023015"/>
    </source>
</evidence>
<protein>
    <submittedName>
        <fullName evidence="6">AcrR family transcriptional regulator</fullName>
    </submittedName>
</protein>
<comment type="caution">
    <text evidence="6">The sequence shown here is derived from an EMBL/GenBank/DDBJ whole genome shotgun (WGS) entry which is preliminary data.</text>
</comment>
<dbReference type="InterPro" id="IPR050109">
    <property type="entry name" value="HTH-type_TetR-like_transc_reg"/>
</dbReference>
<evidence type="ECO:0000256" key="4">
    <source>
        <dbReference type="PROSITE-ProRule" id="PRU00335"/>
    </source>
</evidence>
<dbReference type="EMBL" id="JACJID010000003">
    <property type="protein sequence ID" value="MBA8927351.1"/>
    <property type="molecule type" value="Genomic_DNA"/>
</dbReference>
<organism evidence="6 7">
    <name type="scientific">Kutzneria viridogrisea</name>
    <dbReference type="NCBI Taxonomy" id="47990"/>
    <lineage>
        <taxon>Bacteria</taxon>
        <taxon>Bacillati</taxon>
        <taxon>Actinomycetota</taxon>
        <taxon>Actinomycetes</taxon>
        <taxon>Pseudonocardiales</taxon>
        <taxon>Pseudonocardiaceae</taxon>
        <taxon>Kutzneria</taxon>
    </lineage>
</organism>
<evidence type="ECO:0000259" key="5">
    <source>
        <dbReference type="PROSITE" id="PS50977"/>
    </source>
</evidence>
<reference evidence="6 7" key="1">
    <citation type="submission" date="2020-08" db="EMBL/GenBank/DDBJ databases">
        <title>Genomic Encyclopedia of Archaeal and Bacterial Type Strains, Phase II (KMG-II): from individual species to whole genera.</title>
        <authorList>
            <person name="Goeker M."/>
        </authorList>
    </citation>
    <scope>NUCLEOTIDE SEQUENCE [LARGE SCALE GENOMIC DNA]</scope>
    <source>
        <strain evidence="6 7">DSM 43850</strain>
    </source>
</reference>
<keyword evidence="3" id="KW-0804">Transcription</keyword>
<evidence type="ECO:0000313" key="6">
    <source>
        <dbReference type="EMBL" id="MBA8927351.1"/>
    </source>
</evidence>